<accession>A0ABZ0PLC0</accession>
<keyword evidence="4 7" id="KW-0560">Oxidoreductase</keyword>
<dbReference type="InterPro" id="IPR050196">
    <property type="entry name" value="Cytochrome_P450_Monoox"/>
</dbReference>
<reference evidence="8 9" key="1">
    <citation type="submission" date="2023-11" db="EMBL/GenBank/DDBJ databases">
        <title>Arctic aerobic anoxygenic photoheterotroph Sediminicoccus rosea KRV36 adapts its photosynthesis to long days of polar summer.</title>
        <authorList>
            <person name="Tomasch J."/>
            <person name="Kopejtka K."/>
            <person name="Bily T."/>
            <person name="Gardiner A.T."/>
            <person name="Gardian Z."/>
            <person name="Shivaramu S."/>
            <person name="Koblizek M."/>
            <person name="Engelhardt F."/>
            <person name="Kaftan D."/>
        </authorList>
    </citation>
    <scope>NUCLEOTIDE SEQUENCE [LARGE SCALE GENOMIC DNA]</scope>
    <source>
        <strain evidence="8 9">R-30</strain>
    </source>
</reference>
<evidence type="ECO:0000256" key="4">
    <source>
        <dbReference type="ARBA" id="ARBA00023002"/>
    </source>
</evidence>
<evidence type="ECO:0000256" key="1">
    <source>
        <dbReference type="ARBA" id="ARBA00010617"/>
    </source>
</evidence>
<dbReference type="EMBL" id="CP137852">
    <property type="protein sequence ID" value="WPB86538.1"/>
    <property type="molecule type" value="Genomic_DNA"/>
</dbReference>
<dbReference type="InterPro" id="IPR002401">
    <property type="entry name" value="Cyt_P450_E_grp-I"/>
</dbReference>
<keyword evidence="5 7" id="KW-0408">Iron</keyword>
<dbReference type="PANTHER" id="PTHR24291">
    <property type="entry name" value="CYTOCHROME P450 FAMILY 4"/>
    <property type="match status" value="1"/>
</dbReference>
<keyword evidence="2 7" id="KW-0349">Heme</keyword>
<keyword evidence="6 7" id="KW-0503">Monooxygenase</keyword>
<dbReference type="PANTHER" id="PTHR24291:SF50">
    <property type="entry name" value="BIFUNCTIONAL ALBAFLAVENONE MONOOXYGENASE_TERPENE SYNTHASE"/>
    <property type="match status" value="1"/>
</dbReference>
<dbReference type="InterPro" id="IPR001128">
    <property type="entry name" value="Cyt_P450"/>
</dbReference>
<name>A0ABZ0PLC0_9PROT</name>
<dbReference type="Gene3D" id="1.10.630.10">
    <property type="entry name" value="Cytochrome P450"/>
    <property type="match status" value="1"/>
</dbReference>
<dbReference type="InterPro" id="IPR017972">
    <property type="entry name" value="Cyt_P450_CS"/>
</dbReference>
<dbReference type="Proteomes" id="UP001305521">
    <property type="component" value="Chromosome"/>
</dbReference>
<proteinExistence type="inferred from homology"/>
<evidence type="ECO:0000256" key="2">
    <source>
        <dbReference type="ARBA" id="ARBA00022617"/>
    </source>
</evidence>
<keyword evidence="9" id="KW-1185">Reference proteome</keyword>
<evidence type="ECO:0000256" key="3">
    <source>
        <dbReference type="ARBA" id="ARBA00022723"/>
    </source>
</evidence>
<dbReference type="PROSITE" id="PS00086">
    <property type="entry name" value="CYTOCHROME_P450"/>
    <property type="match status" value="1"/>
</dbReference>
<sequence>MVLESTLYEPPRPRPLSPVLALIRAAARGDGDLLSLLPAEAYRMAIGPLGYSRRSIVIVNAPELVRTILYDTKDIFPKNDLMVDALEPLVGNSIFVSSGPEWRRQRAMIDPAFSMMRVNRAFAPMVAAVDDCEAKLDAEEGRFSLDLLMSHLTADVICRTVFSTSLATQTAHDVFEAFTVFERSVAQVEYRRLIMDPAFKPVAQKPEVLAACEKIRGHLGDLVDTHLAEGHSFDDIATAVIAARDSFDQKAFTRKELLDQLGVLFLAGHETSASALTWVFFLIATQPEVVRRIRAEVDEVVGEGEVEFEHTRRMPYIMNVFRETLRLYPPITFLPRVALEDTMLGERRIKRGAMLMVAPWILHRHDLYWRNPHGFDPDRFLPERKEELTPGAYLPFGIGPRVCVGAAFAQTEAALIVARLIRRYDFHLEEAEKVRPAARLTTRPTKQIMCRVTRAR</sequence>
<organism evidence="8 9">
    <name type="scientific">Sediminicoccus rosea</name>
    <dbReference type="NCBI Taxonomy" id="1225128"/>
    <lineage>
        <taxon>Bacteria</taxon>
        <taxon>Pseudomonadati</taxon>
        <taxon>Pseudomonadota</taxon>
        <taxon>Alphaproteobacteria</taxon>
        <taxon>Acetobacterales</taxon>
        <taxon>Roseomonadaceae</taxon>
        <taxon>Sediminicoccus</taxon>
    </lineage>
</organism>
<evidence type="ECO:0000313" key="9">
    <source>
        <dbReference type="Proteomes" id="UP001305521"/>
    </source>
</evidence>
<dbReference type="PRINTS" id="PR00385">
    <property type="entry name" value="P450"/>
</dbReference>
<dbReference type="Pfam" id="PF00067">
    <property type="entry name" value="p450"/>
    <property type="match status" value="1"/>
</dbReference>
<dbReference type="PRINTS" id="PR00463">
    <property type="entry name" value="EP450I"/>
</dbReference>
<evidence type="ECO:0000256" key="7">
    <source>
        <dbReference type="RuleBase" id="RU000461"/>
    </source>
</evidence>
<dbReference type="InterPro" id="IPR036396">
    <property type="entry name" value="Cyt_P450_sf"/>
</dbReference>
<protein>
    <submittedName>
        <fullName evidence="8">Cytochrome P450</fullName>
    </submittedName>
</protein>
<evidence type="ECO:0000313" key="8">
    <source>
        <dbReference type="EMBL" id="WPB86538.1"/>
    </source>
</evidence>
<gene>
    <name evidence="8" type="ORF">R9Z33_06585</name>
</gene>
<evidence type="ECO:0000256" key="5">
    <source>
        <dbReference type="ARBA" id="ARBA00023004"/>
    </source>
</evidence>
<comment type="similarity">
    <text evidence="1 7">Belongs to the cytochrome P450 family.</text>
</comment>
<dbReference type="SUPFAM" id="SSF48264">
    <property type="entry name" value="Cytochrome P450"/>
    <property type="match status" value="1"/>
</dbReference>
<evidence type="ECO:0000256" key="6">
    <source>
        <dbReference type="ARBA" id="ARBA00023033"/>
    </source>
</evidence>
<dbReference type="RefSeq" id="WP_318650510.1">
    <property type="nucleotide sequence ID" value="NZ_CP137852.1"/>
</dbReference>
<keyword evidence="3 7" id="KW-0479">Metal-binding</keyword>